<keyword evidence="2 10" id="KW-0624">Polysaccharide degradation</keyword>
<keyword evidence="11" id="KW-1185">Reference proteome</keyword>
<name>A0A7G1HZX5_9BACT</name>
<dbReference type="GO" id="GO:0004553">
    <property type="term" value="F:hydrolase activity, hydrolyzing O-glycosyl compounds"/>
    <property type="evidence" value="ECO:0007669"/>
    <property type="project" value="InterPro"/>
</dbReference>
<dbReference type="PANTHER" id="PTHR43772:SF2">
    <property type="entry name" value="PUTATIVE (AFU_ORTHOLOGUE AFUA_2G04480)-RELATED"/>
    <property type="match status" value="1"/>
</dbReference>
<evidence type="ECO:0000256" key="9">
    <source>
        <dbReference type="SAM" id="SignalP"/>
    </source>
</evidence>
<feature type="chain" id="PRO_5028966457" evidence="9">
    <location>
        <begin position="24"/>
        <end position="368"/>
    </location>
</feature>
<evidence type="ECO:0000256" key="3">
    <source>
        <dbReference type="ARBA" id="ARBA00022801"/>
    </source>
</evidence>
<accession>A0A7G1HZX5</accession>
<feature type="active site" description="Proton donor" evidence="6">
    <location>
        <position position="248"/>
    </location>
</feature>
<reference evidence="11" key="1">
    <citation type="submission" date="2020-07" db="EMBL/GenBank/DDBJ databases">
        <title>Complete genome sequencing of Coprobacter sp. strain 2CBH44.</title>
        <authorList>
            <person name="Sakamoto M."/>
            <person name="Murakami T."/>
            <person name="Mori H."/>
        </authorList>
    </citation>
    <scope>NUCLEOTIDE SEQUENCE [LARGE SCALE GENOMIC DNA]</scope>
    <source>
        <strain evidence="11">2CBH44</strain>
    </source>
</reference>
<dbReference type="PROSITE" id="PS51257">
    <property type="entry name" value="PROKAR_LIPOPROTEIN"/>
    <property type="match status" value="1"/>
</dbReference>
<feature type="active site" description="Proton acceptor" evidence="6">
    <location>
        <position position="37"/>
    </location>
</feature>
<dbReference type="Pfam" id="PF04616">
    <property type="entry name" value="Glyco_hydro_43"/>
    <property type="match status" value="1"/>
</dbReference>
<evidence type="ECO:0000313" key="11">
    <source>
        <dbReference type="Proteomes" id="UP000594042"/>
    </source>
</evidence>
<keyword evidence="4" id="KW-0119">Carbohydrate metabolism</keyword>
<evidence type="ECO:0000256" key="4">
    <source>
        <dbReference type="ARBA" id="ARBA00023277"/>
    </source>
</evidence>
<proteinExistence type="inferred from homology"/>
<keyword evidence="3 8" id="KW-0378">Hydrolase</keyword>
<evidence type="ECO:0000256" key="2">
    <source>
        <dbReference type="ARBA" id="ARBA00022651"/>
    </source>
</evidence>
<dbReference type="Gene3D" id="2.115.10.20">
    <property type="entry name" value="Glycosyl hydrolase domain, family 43"/>
    <property type="match status" value="1"/>
</dbReference>
<dbReference type="AlphaFoldDB" id="A0A7G1HZX5"/>
<organism evidence="10 11">
    <name type="scientific">Coprobacter secundus subsp. similis</name>
    <dbReference type="NCBI Taxonomy" id="2751153"/>
    <lineage>
        <taxon>Bacteria</taxon>
        <taxon>Pseudomonadati</taxon>
        <taxon>Bacteroidota</taxon>
        <taxon>Bacteroidia</taxon>
        <taxon>Bacteroidales</taxon>
        <taxon>Barnesiellaceae</taxon>
        <taxon>Coprobacter</taxon>
    </lineage>
</organism>
<protein>
    <submittedName>
        <fullName evidence="10">Endo-1,4-beta-xylanase</fullName>
    </submittedName>
</protein>
<keyword evidence="9" id="KW-0732">Signal</keyword>
<dbReference type="EMBL" id="AP023322">
    <property type="protein sequence ID" value="BCI64382.1"/>
    <property type="molecule type" value="Genomic_DNA"/>
</dbReference>
<dbReference type="SUPFAM" id="SSF75005">
    <property type="entry name" value="Arabinanase/levansucrase/invertase"/>
    <property type="match status" value="1"/>
</dbReference>
<evidence type="ECO:0000256" key="8">
    <source>
        <dbReference type="RuleBase" id="RU361187"/>
    </source>
</evidence>
<evidence type="ECO:0000256" key="7">
    <source>
        <dbReference type="PIRSR" id="PIRSR606710-2"/>
    </source>
</evidence>
<dbReference type="CDD" id="cd08991">
    <property type="entry name" value="GH43_HoAraf43-like"/>
    <property type="match status" value="1"/>
</dbReference>
<evidence type="ECO:0000313" key="10">
    <source>
        <dbReference type="EMBL" id="BCI64382.1"/>
    </source>
</evidence>
<dbReference type="PANTHER" id="PTHR43772">
    <property type="entry name" value="ENDO-1,4-BETA-XYLANASE"/>
    <property type="match status" value="1"/>
</dbReference>
<evidence type="ECO:0000256" key="1">
    <source>
        <dbReference type="ARBA" id="ARBA00009865"/>
    </source>
</evidence>
<keyword evidence="2 10" id="KW-0858">Xylan degradation</keyword>
<keyword evidence="5 8" id="KW-0326">Glycosidase</keyword>
<comment type="similarity">
    <text evidence="1 8">Belongs to the glycosyl hydrolase 43 family.</text>
</comment>
<dbReference type="KEGG" id="copr:Cop2CBH44_27350"/>
<evidence type="ECO:0000256" key="6">
    <source>
        <dbReference type="PIRSR" id="PIRSR606710-1"/>
    </source>
</evidence>
<sequence length="368" mass="41781">MKKFLFLIALFSAILFISCNNKAVKTFTNPIPVKFGDPFILYASDGKFYMYGTDESGLAGFKCHSSTDLTHWTDEGVAYKADTSSWGTDMFWAPEVYEKNGKYYMFYSSNWKENPNNEEEIFRIGVAASDKPTGPFTEMYDRPIFDPGYPIIDANLLFDKNGKTYLYYSRCCYKHPVESEISKKMKEEGKFQEIEESWVYGVEMKPDFSGIIGEPVCLLQPPYKIDDPQAEWESRSVLSGEINRRWTEGSFIFEYDGTYYMMYSGNYYKGEHYAVGYATSKNPLGPFVKADNNPVLEKNTPKGGIVTGTGHNMVLSLPNGQMYCVYHGRTKDSGDARVVFIDPMEITPDGKLIVHGPTTTPQPTPQLK</sequence>
<dbReference type="InterPro" id="IPR023296">
    <property type="entry name" value="Glyco_hydro_beta-prop_sf"/>
</dbReference>
<dbReference type="Proteomes" id="UP000594042">
    <property type="component" value="Chromosome"/>
</dbReference>
<dbReference type="InterPro" id="IPR006710">
    <property type="entry name" value="Glyco_hydro_43"/>
</dbReference>
<evidence type="ECO:0000256" key="5">
    <source>
        <dbReference type="ARBA" id="ARBA00023295"/>
    </source>
</evidence>
<dbReference type="RefSeq" id="WP_021931871.1">
    <property type="nucleotide sequence ID" value="NZ_AP023322.1"/>
</dbReference>
<feature type="site" description="Important for catalytic activity, responsible for pKa modulation of the active site Glu and correct orientation of both the proton donor and substrate" evidence="7">
    <location>
        <position position="153"/>
    </location>
</feature>
<dbReference type="GO" id="GO:0045493">
    <property type="term" value="P:xylan catabolic process"/>
    <property type="evidence" value="ECO:0007669"/>
    <property type="project" value="UniProtKB-KW"/>
</dbReference>
<gene>
    <name evidence="10" type="ORF">Cop2CBH44_27350</name>
</gene>
<feature type="signal peptide" evidence="9">
    <location>
        <begin position="1"/>
        <end position="23"/>
    </location>
</feature>
<dbReference type="InterPro" id="IPR052176">
    <property type="entry name" value="Glycosyl_Hydrlase_43_Enz"/>
</dbReference>